<organism evidence="3">
    <name type="scientific">Candidozyma auris</name>
    <name type="common">Yeast</name>
    <name type="synonym">Candida auris</name>
    <dbReference type="NCBI Taxonomy" id="498019"/>
    <lineage>
        <taxon>Eukaryota</taxon>
        <taxon>Fungi</taxon>
        <taxon>Dikarya</taxon>
        <taxon>Ascomycota</taxon>
        <taxon>Saccharomycotina</taxon>
        <taxon>Pichiomycetes</taxon>
        <taxon>Metschnikowiaceae</taxon>
        <taxon>Candidozyma</taxon>
    </lineage>
</organism>
<sequence length="67" mass="7485">MPFTRLFDTFKAQTASMPQKPSVSVDDSMIPKTTPPTNEPPKRRWSHVTYLDAGTLHGEDDNLIVGL</sequence>
<dbReference type="EMBL" id="PEKT03000001">
    <property type="protein sequence ID" value="KAK8442162.1"/>
    <property type="molecule type" value="Genomic_DNA"/>
</dbReference>
<accession>A0A2H0ZK66</accession>
<keyword evidence="4" id="KW-1185">Reference proteome</keyword>
<evidence type="ECO:0000313" key="4">
    <source>
        <dbReference type="Proteomes" id="UP000230249"/>
    </source>
</evidence>
<gene>
    <name evidence="3" type="ORF">B9J08_002624</name>
    <name evidence="2" type="ORF">B9J08_00484</name>
</gene>
<protein>
    <submittedName>
        <fullName evidence="3">Uncharacterized protein</fullName>
    </submittedName>
</protein>
<feature type="region of interest" description="Disordered" evidence="1">
    <location>
        <begin position="14"/>
        <end position="44"/>
    </location>
</feature>
<proteinExistence type="predicted"/>
<dbReference type="EMBL" id="PEKT02000007">
    <property type="protein sequence ID" value="PIS51054.1"/>
    <property type="molecule type" value="Genomic_DNA"/>
</dbReference>
<comment type="caution">
    <text evidence="3">The sequence shown here is derived from an EMBL/GenBank/DDBJ whole genome shotgun (WGS) entry which is preliminary data.</text>
</comment>
<reference evidence="2" key="4">
    <citation type="submission" date="2024-03" db="EMBL/GenBank/DDBJ databases">
        <title>Improved genome assembly of Candida auris strain B8441 and annotation of B11205.</title>
        <authorList>
            <person name="Cauldron N.C."/>
            <person name="Shea T."/>
            <person name="Cuomo C.A."/>
        </authorList>
    </citation>
    <scope>NUCLEOTIDE SEQUENCE</scope>
    <source>
        <strain evidence="2">B8441</strain>
    </source>
</reference>
<dbReference type="Proteomes" id="UP000230249">
    <property type="component" value="Unassembled WGS sequence"/>
</dbReference>
<evidence type="ECO:0000256" key="1">
    <source>
        <dbReference type="SAM" id="MobiDB-lite"/>
    </source>
</evidence>
<dbReference type="AlphaFoldDB" id="A0A2H0ZK66"/>
<dbReference type="VEuPathDB" id="FungiDB:CJJ09_001469"/>
<name>A0A2H0ZK66_CANAR</name>
<reference evidence="3" key="2">
    <citation type="submission" date="2017-11" db="EMBL/GenBank/DDBJ databases">
        <title>Candida auris genome assembly and annotation.</title>
        <authorList>
            <person name="Munoz J.F."/>
            <person name="Gade L.G."/>
            <person name="Chow N.A."/>
            <person name="Litvintseva A.P."/>
            <person name="Loparev V.N."/>
            <person name="Cuomo C.A."/>
        </authorList>
    </citation>
    <scope>NUCLEOTIDE SEQUENCE</scope>
    <source>
        <strain evidence="3">B8441</strain>
    </source>
</reference>
<reference evidence="3 4" key="1">
    <citation type="journal article" date="2017" name="Clin. Infect. Dis.">
        <title>Simultaneous emergence of multidrug-resistant Candida auris on 3 continents confirmed by whole-genome sequencing and epidemiological analyses.</title>
        <authorList>
            <person name="Lockhart S.R."/>
            <person name="Etienne K.A."/>
            <person name="Vallabhaneni S."/>
            <person name="Farooqi J."/>
            <person name="Chowdhary A."/>
            <person name="Govender N.P."/>
            <person name="Colombo A.L."/>
            <person name="Calvo B."/>
            <person name="Cuomo C.A."/>
            <person name="Desjardins C.A."/>
            <person name="Berkow E.L."/>
            <person name="Castanheira M."/>
            <person name="Magobo R.E."/>
            <person name="Jabeen K."/>
            <person name="Asghar R.J."/>
            <person name="Meis J.F."/>
            <person name="Jackson B."/>
            <person name="Chiller T."/>
            <person name="Litvintseva A.P."/>
        </authorList>
    </citation>
    <scope>NUCLEOTIDE SEQUENCE [LARGE SCALE GENOMIC DNA]</scope>
    <source>
        <strain evidence="3 4">B8441</strain>
    </source>
</reference>
<evidence type="ECO:0000313" key="3">
    <source>
        <dbReference type="EMBL" id="PIS51054.1"/>
    </source>
</evidence>
<reference evidence="2 4" key="3">
    <citation type="journal article" date="2018" name="Nat. Commun.">
        <title>Genomic insights into multidrug-resistance, mating and virulence in Candida auris and related emerging species.</title>
        <authorList>
            <person name="Munoz J.F."/>
            <person name="Gade L."/>
            <person name="Chow N.A."/>
            <person name="Loparev V.N."/>
            <person name="Juieng P."/>
            <person name="Berkow E.L."/>
            <person name="Farrer R.A."/>
            <person name="Litvintseva A.P."/>
            <person name="Cuomo C.A."/>
        </authorList>
    </citation>
    <scope>GENOME REANNOTATION</scope>
    <source>
        <strain evidence="2 4">B8441</strain>
    </source>
</reference>
<dbReference type="VEuPathDB" id="FungiDB:B9J08_002624"/>
<dbReference type="VEuPathDB" id="FungiDB:CJJ07_003959"/>
<evidence type="ECO:0000313" key="2">
    <source>
        <dbReference type="EMBL" id="KAK8442162.1"/>
    </source>
</evidence>